<dbReference type="Gene3D" id="3.40.50.300">
    <property type="entry name" value="P-loop containing nucleotide triphosphate hydrolases"/>
    <property type="match status" value="1"/>
</dbReference>
<protein>
    <recommendedName>
        <fullName evidence="1">ATPase AAA-type core domain-containing protein</fullName>
    </recommendedName>
</protein>
<name>A0A3B0X4V1_9ZZZZ</name>
<organism evidence="2">
    <name type="scientific">hydrothermal vent metagenome</name>
    <dbReference type="NCBI Taxonomy" id="652676"/>
    <lineage>
        <taxon>unclassified sequences</taxon>
        <taxon>metagenomes</taxon>
        <taxon>ecological metagenomes</taxon>
    </lineage>
</organism>
<evidence type="ECO:0000313" key="2">
    <source>
        <dbReference type="EMBL" id="VAW63348.1"/>
    </source>
</evidence>
<reference evidence="2" key="1">
    <citation type="submission" date="2018-06" db="EMBL/GenBank/DDBJ databases">
        <authorList>
            <person name="Zhirakovskaya E."/>
        </authorList>
    </citation>
    <scope>NUCLEOTIDE SEQUENCE</scope>
</reference>
<dbReference type="PANTHER" id="PTHR40396">
    <property type="entry name" value="ATPASE-LIKE PROTEIN"/>
    <property type="match status" value="1"/>
</dbReference>
<dbReference type="AlphaFoldDB" id="A0A3B0X4V1"/>
<gene>
    <name evidence="2" type="ORF">MNBD_GAMMA11-1554</name>
</gene>
<dbReference type="GO" id="GO:0016887">
    <property type="term" value="F:ATP hydrolysis activity"/>
    <property type="evidence" value="ECO:0007669"/>
    <property type="project" value="InterPro"/>
</dbReference>
<proteinExistence type="predicted"/>
<feature type="domain" description="ATPase AAA-type core" evidence="1">
    <location>
        <begin position="23"/>
        <end position="156"/>
    </location>
</feature>
<dbReference type="PANTHER" id="PTHR40396:SF1">
    <property type="entry name" value="ATPASE AAA-TYPE CORE DOMAIN-CONTAINING PROTEIN"/>
    <property type="match status" value="1"/>
</dbReference>
<dbReference type="Pfam" id="PF13304">
    <property type="entry name" value="AAA_21"/>
    <property type="match status" value="1"/>
</dbReference>
<accession>A0A3B0X4V1</accession>
<dbReference type="InterPro" id="IPR003959">
    <property type="entry name" value="ATPase_AAA_core"/>
</dbReference>
<dbReference type="SUPFAM" id="SSF52540">
    <property type="entry name" value="P-loop containing nucleoside triphosphate hydrolases"/>
    <property type="match status" value="1"/>
</dbReference>
<dbReference type="InterPro" id="IPR027417">
    <property type="entry name" value="P-loop_NTPase"/>
</dbReference>
<dbReference type="GO" id="GO:0005524">
    <property type="term" value="F:ATP binding"/>
    <property type="evidence" value="ECO:0007669"/>
    <property type="project" value="InterPro"/>
</dbReference>
<dbReference type="EMBL" id="UOFG01000199">
    <property type="protein sequence ID" value="VAW63348.1"/>
    <property type="molecule type" value="Genomic_DNA"/>
</dbReference>
<sequence>MLSSHSAVRFDWDEDKKIVSIINTFLKKIDLGIDSFGIEKNKNTKDLKLPESMSELLREKLINEFSKKEYFYHSDDNGNLVRFEKDKESNGTSKLFELLPFFIQVLRDGLILFVDEIEGSFHPHIAELIIKIFNDPLLNRNNAQLIFTTHDLSLMESDVMRKDQIYLTEKDPANGTRLYCLESYEAGLKDNSPFSKWYNEGRLGAIPEIDYRNISDAIKGLF</sequence>
<evidence type="ECO:0000259" key="1">
    <source>
        <dbReference type="Pfam" id="PF13304"/>
    </source>
</evidence>